<name>A0A7M2REL5_9FIRM</name>
<dbReference type="InterPro" id="IPR051607">
    <property type="entry name" value="Metallo-dep_hydrolases"/>
</dbReference>
<evidence type="ECO:0000313" key="7">
    <source>
        <dbReference type="Proteomes" id="UP000593601"/>
    </source>
</evidence>
<dbReference type="SUPFAM" id="SSF51338">
    <property type="entry name" value="Composite domain of metallo-dependent hydrolases"/>
    <property type="match status" value="1"/>
</dbReference>
<feature type="domain" description="Amidohydrolase-related" evidence="5">
    <location>
        <begin position="63"/>
        <end position="425"/>
    </location>
</feature>
<evidence type="ECO:0000256" key="2">
    <source>
        <dbReference type="ARBA" id="ARBA00022723"/>
    </source>
</evidence>
<dbReference type="GO" id="GO:0008270">
    <property type="term" value="F:zinc ion binding"/>
    <property type="evidence" value="ECO:0007669"/>
    <property type="project" value="TreeGrafter"/>
</dbReference>
<dbReference type="Pfam" id="PF01979">
    <property type="entry name" value="Amidohydro_1"/>
    <property type="match status" value="1"/>
</dbReference>
<keyword evidence="4" id="KW-0862">Zinc</keyword>
<protein>
    <submittedName>
        <fullName evidence="6">Amidohydrolase family protein</fullName>
    </submittedName>
</protein>
<reference evidence="6 7" key="1">
    <citation type="submission" date="2020-10" db="EMBL/GenBank/DDBJ databases">
        <title>Blautia liquoris sp.nov., isolated from the mud in a fermentation cellar used for the production of Chinese strong-flavoured liquor.</title>
        <authorList>
            <person name="Lu L."/>
        </authorList>
    </citation>
    <scope>NUCLEOTIDE SEQUENCE [LARGE SCALE GENOMIC DNA]</scope>
    <source>
        <strain evidence="6 7">LZLJ-3</strain>
    </source>
</reference>
<dbReference type="GO" id="GO:0008892">
    <property type="term" value="F:guanine deaminase activity"/>
    <property type="evidence" value="ECO:0007669"/>
    <property type="project" value="TreeGrafter"/>
</dbReference>
<evidence type="ECO:0000313" key="6">
    <source>
        <dbReference type="EMBL" id="QOV18027.1"/>
    </source>
</evidence>
<proteinExistence type="predicted"/>
<keyword evidence="3 6" id="KW-0378">Hydrolase</keyword>
<dbReference type="InterPro" id="IPR006680">
    <property type="entry name" value="Amidohydro-rel"/>
</dbReference>
<dbReference type="InterPro" id="IPR032466">
    <property type="entry name" value="Metal_Hydrolase"/>
</dbReference>
<evidence type="ECO:0000256" key="3">
    <source>
        <dbReference type="ARBA" id="ARBA00022801"/>
    </source>
</evidence>
<keyword evidence="7" id="KW-1185">Reference proteome</keyword>
<dbReference type="KEGG" id="bliq:INP51_08135"/>
<dbReference type="SUPFAM" id="SSF51556">
    <property type="entry name" value="Metallo-dependent hydrolases"/>
    <property type="match status" value="1"/>
</dbReference>
<dbReference type="Gene3D" id="2.30.40.10">
    <property type="entry name" value="Urease, subunit C, domain 1"/>
    <property type="match status" value="1"/>
</dbReference>
<accession>A0A7M2REL5</accession>
<dbReference type="PANTHER" id="PTHR11271">
    <property type="entry name" value="GUANINE DEAMINASE"/>
    <property type="match status" value="1"/>
</dbReference>
<keyword evidence="2" id="KW-0479">Metal-binding</keyword>
<dbReference type="PANTHER" id="PTHR11271:SF6">
    <property type="entry name" value="GUANINE DEAMINASE"/>
    <property type="match status" value="1"/>
</dbReference>
<dbReference type="GO" id="GO:0005829">
    <property type="term" value="C:cytosol"/>
    <property type="evidence" value="ECO:0007669"/>
    <property type="project" value="TreeGrafter"/>
</dbReference>
<dbReference type="EMBL" id="CP063304">
    <property type="protein sequence ID" value="QOV18027.1"/>
    <property type="molecule type" value="Genomic_DNA"/>
</dbReference>
<evidence type="ECO:0000259" key="5">
    <source>
        <dbReference type="Pfam" id="PF01979"/>
    </source>
</evidence>
<dbReference type="Gene3D" id="3.20.20.140">
    <property type="entry name" value="Metal-dependent hydrolases"/>
    <property type="match status" value="1"/>
</dbReference>
<dbReference type="InterPro" id="IPR011059">
    <property type="entry name" value="Metal-dep_hydrolase_composite"/>
</dbReference>
<dbReference type="AlphaFoldDB" id="A0A7M2REL5"/>
<dbReference type="GO" id="GO:0046098">
    <property type="term" value="P:guanine metabolic process"/>
    <property type="evidence" value="ECO:0007669"/>
    <property type="project" value="TreeGrafter"/>
</dbReference>
<dbReference type="RefSeq" id="WP_193734389.1">
    <property type="nucleotide sequence ID" value="NZ_CP063304.1"/>
</dbReference>
<dbReference type="Proteomes" id="UP000593601">
    <property type="component" value="Chromosome"/>
</dbReference>
<evidence type="ECO:0000256" key="1">
    <source>
        <dbReference type="ARBA" id="ARBA00001947"/>
    </source>
</evidence>
<sequence length="428" mass="48284">MEQKQEEARILKGDICYSTDKHTLKTYADSYLILEGGLVKGVFHEIPEQYRGAWMEDCTGHLIIPGLTDLHVHAPQYAFRGLKMDLELLDWLDTNTFPEESKYKDLDYARKAYNIFTDDLKRSGTTRASVFATIHIPATELLMQLLSDAGISAYVGKVNMDRNSPDYLCEESAMKSAMDTAEWLSKTQDAYPHVKPILTPRFIPSCTDELMSMLSRIQKEFHVPVQSHLSENLSEIDWVKELMPESKFYGDAYNRFDLFGGDVPTIMAHCVHSSPEEIKLMKEKGVFIAHCPQSNENLTSGAAPVRLYLDEDMNIGLGTDVAGGANLSIFRAMTDAIQVSKLRFRLLGNQLKPITMEEAFFMGTKGGGSFFGKVGSFEEGYEGDLLVLDESKIPHPQELNLKDRLERFLYLSGDEGVVHKYISGRKLF</sequence>
<comment type="cofactor">
    <cofactor evidence="1">
        <name>Zn(2+)</name>
        <dbReference type="ChEBI" id="CHEBI:29105"/>
    </cofactor>
</comment>
<gene>
    <name evidence="6" type="ORF">INP51_08135</name>
</gene>
<organism evidence="6 7">
    <name type="scientific">Blautia liquoris</name>
    <dbReference type="NCBI Taxonomy" id="2779518"/>
    <lineage>
        <taxon>Bacteria</taxon>
        <taxon>Bacillati</taxon>
        <taxon>Bacillota</taxon>
        <taxon>Clostridia</taxon>
        <taxon>Lachnospirales</taxon>
        <taxon>Lachnospiraceae</taxon>
        <taxon>Blautia</taxon>
    </lineage>
</organism>
<evidence type="ECO:0000256" key="4">
    <source>
        <dbReference type="ARBA" id="ARBA00022833"/>
    </source>
</evidence>